<dbReference type="PANTHER" id="PTHR12835:SF5">
    <property type="entry name" value="BIOTIN--PROTEIN LIGASE"/>
    <property type="match status" value="1"/>
</dbReference>
<dbReference type="EMBL" id="SOAA01000027">
    <property type="protein sequence ID" value="TDS27411.1"/>
    <property type="molecule type" value="Genomic_DNA"/>
</dbReference>
<dbReference type="SUPFAM" id="SSF55681">
    <property type="entry name" value="Class II aaRS and biotin synthetases"/>
    <property type="match status" value="1"/>
</dbReference>
<comment type="caution">
    <text evidence="3">The sequence shown here is derived from an EMBL/GenBank/DDBJ whole genome shotgun (WGS) entry which is preliminary data.</text>
</comment>
<feature type="domain" description="BPL/LPL catalytic" evidence="2">
    <location>
        <begin position="11"/>
        <end position="204"/>
    </location>
</feature>
<dbReference type="GO" id="GO:0009249">
    <property type="term" value="P:protein lipoylation"/>
    <property type="evidence" value="ECO:0007669"/>
    <property type="project" value="UniProtKB-ARBA"/>
</dbReference>
<dbReference type="InterPro" id="IPR004143">
    <property type="entry name" value="BPL_LPL_catalytic"/>
</dbReference>
<dbReference type="GO" id="GO:0005737">
    <property type="term" value="C:cytoplasm"/>
    <property type="evidence" value="ECO:0007669"/>
    <property type="project" value="TreeGrafter"/>
</dbReference>
<accession>A0A4R7E269</accession>
<dbReference type="InterPro" id="IPR004408">
    <property type="entry name" value="Biotin_CoA_COase_ligase"/>
</dbReference>
<dbReference type="NCBIfam" id="TIGR00121">
    <property type="entry name" value="birA_ligase"/>
    <property type="match status" value="1"/>
</dbReference>
<dbReference type="CDD" id="cd16442">
    <property type="entry name" value="BPL"/>
    <property type="match status" value="1"/>
</dbReference>
<keyword evidence="1 3" id="KW-0436">Ligase</keyword>
<dbReference type="InterPro" id="IPR045864">
    <property type="entry name" value="aa-tRNA-synth_II/BPL/LPL"/>
</dbReference>
<dbReference type="GO" id="GO:0004077">
    <property type="term" value="F:biotin--[biotin carboxyl-carrier protein] ligase activity"/>
    <property type="evidence" value="ECO:0007669"/>
    <property type="project" value="InterPro"/>
</dbReference>
<dbReference type="Pfam" id="PF03099">
    <property type="entry name" value="BPL_LplA_LipB"/>
    <property type="match status" value="1"/>
</dbReference>
<evidence type="ECO:0000256" key="1">
    <source>
        <dbReference type="ARBA" id="ARBA00022598"/>
    </source>
</evidence>
<dbReference type="PROSITE" id="PS51733">
    <property type="entry name" value="BPL_LPL_CATALYTIC"/>
    <property type="match status" value="1"/>
</dbReference>
<dbReference type="Gene3D" id="3.30.930.10">
    <property type="entry name" value="Bira Bifunctional Protein, Domain 2"/>
    <property type="match status" value="1"/>
</dbReference>
<dbReference type="Proteomes" id="UP000295758">
    <property type="component" value="Unassembled WGS sequence"/>
</dbReference>
<proteinExistence type="predicted"/>
<name>A0A4R7E269_9FIRM</name>
<evidence type="ECO:0000313" key="4">
    <source>
        <dbReference type="Proteomes" id="UP000295758"/>
    </source>
</evidence>
<dbReference type="RefSeq" id="WP_133618336.1">
    <property type="nucleotide sequence ID" value="NZ_SOAA01000027.1"/>
</dbReference>
<organism evidence="3 4">
    <name type="scientific">Halanaerobium congolense</name>
    <dbReference type="NCBI Taxonomy" id="54121"/>
    <lineage>
        <taxon>Bacteria</taxon>
        <taxon>Bacillati</taxon>
        <taxon>Bacillota</taxon>
        <taxon>Clostridia</taxon>
        <taxon>Halanaerobiales</taxon>
        <taxon>Halanaerobiaceae</taxon>
        <taxon>Halanaerobium</taxon>
    </lineage>
</organism>
<gene>
    <name evidence="3" type="ORF">BY453_1278</name>
</gene>
<sequence length="277" mass="31844">MDNLNFFDNDKIKSNLKEFLRNRVKLKLFSETDSTNDQAKKYLKKMKNPGDISDITIFAADFQEKGRGRRGHNWFSGGPEGLAASFLFSVDNYTEKIPLITAAAALAVSDTFDYFNLKTELKWPNDILVSQKKIAGILSELVIDDDQNVFVIIGCGVNLNNYYFKKEINNLATSYYLEKKEQIDKNIFLSVLIEKMNDYANDFFNSKSKEIIMNWKNKLDLVGKIIDFNYKDKNYSGKIKEILDNGDLLIDFNNGQSKKVSSLNTSLDYKSLKKYNK</sequence>
<dbReference type="PANTHER" id="PTHR12835">
    <property type="entry name" value="BIOTIN PROTEIN LIGASE"/>
    <property type="match status" value="1"/>
</dbReference>
<evidence type="ECO:0000259" key="2">
    <source>
        <dbReference type="PROSITE" id="PS51733"/>
    </source>
</evidence>
<dbReference type="GO" id="GO:0016740">
    <property type="term" value="F:transferase activity"/>
    <property type="evidence" value="ECO:0007669"/>
    <property type="project" value="UniProtKB-ARBA"/>
</dbReference>
<dbReference type="AlphaFoldDB" id="A0A4R7E269"/>
<reference evidence="3 4" key="1">
    <citation type="submission" date="2019-03" db="EMBL/GenBank/DDBJ databases">
        <title>Deep subsurface shale carbon reservoir microbial communities from Ohio and West Virginia, USA.</title>
        <authorList>
            <person name="Wrighton K."/>
        </authorList>
    </citation>
    <scope>NUCLEOTIDE SEQUENCE [LARGE SCALE GENOMIC DNA]</scope>
    <source>
        <strain evidence="3 4">UTICA-S4D12</strain>
    </source>
</reference>
<protein>
    <submittedName>
        <fullName evidence="3">BirA family biotin operon repressor/biotin-[acetyl-CoA-carboxylase] ligase</fullName>
    </submittedName>
</protein>
<evidence type="ECO:0000313" key="3">
    <source>
        <dbReference type="EMBL" id="TDS27411.1"/>
    </source>
</evidence>